<accession>A0A0V1CA65</accession>
<dbReference type="Proteomes" id="UP000054653">
    <property type="component" value="Unassembled WGS sequence"/>
</dbReference>
<protein>
    <submittedName>
        <fullName evidence="1">Uncharacterized protein</fullName>
    </submittedName>
</protein>
<feature type="non-terminal residue" evidence="1">
    <location>
        <position position="188"/>
    </location>
</feature>
<dbReference type="AlphaFoldDB" id="A0A0V1CA65"/>
<organism evidence="1 2">
    <name type="scientific">Trichinella britovi</name>
    <name type="common">Parasitic roundworm</name>
    <dbReference type="NCBI Taxonomy" id="45882"/>
    <lineage>
        <taxon>Eukaryota</taxon>
        <taxon>Metazoa</taxon>
        <taxon>Ecdysozoa</taxon>
        <taxon>Nematoda</taxon>
        <taxon>Enoplea</taxon>
        <taxon>Dorylaimia</taxon>
        <taxon>Trichinellida</taxon>
        <taxon>Trichinellidae</taxon>
        <taxon>Trichinella</taxon>
    </lineage>
</organism>
<keyword evidence="2" id="KW-1185">Reference proteome</keyword>
<gene>
    <name evidence="1" type="ORF">T03_15722</name>
</gene>
<dbReference type="OrthoDB" id="10552335at2759"/>
<evidence type="ECO:0000313" key="1">
    <source>
        <dbReference type="EMBL" id="KRY45918.1"/>
    </source>
</evidence>
<reference evidence="1 2" key="1">
    <citation type="submission" date="2015-01" db="EMBL/GenBank/DDBJ databases">
        <title>Evolution of Trichinella species and genotypes.</title>
        <authorList>
            <person name="Korhonen P.K."/>
            <person name="Edoardo P."/>
            <person name="Giuseppe L.R."/>
            <person name="Gasser R.B."/>
        </authorList>
    </citation>
    <scope>NUCLEOTIDE SEQUENCE [LARGE SCALE GENOMIC DNA]</scope>
    <source>
        <strain evidence="1">ISS120</strain>
    </source>
</reference>
<sequence length="188" mass="21410">LRYTGKRKGCKDMIWTNLEVTEVIKQKLHMHLIAHAITAIYYQEEADASVDLQISGHSKNNIQQQCKTVPQAARTSFIFLIILKEQSLVNVILFHHSFGSCKLAFATSNNLIHFASIQPSINDTFKVILIGIRSSCLSFMHLCQVNCCQQFIAHIFMYKFDYKASVSKAAVLEVNLHLKVIIFEFKTS</sequence>
<evidence type="ECO:0000313" key="2">
    <source>
        <dbReference type="Proteomes" id="UP000054653"/>
    </source>
</evidence>
<dbReference type="EMBL" id="JYDI01000320">
    <property type="protein sequence ID" value="KRY45918.1"/>
    <property type="molecule type" value="Genomic_DNA"/>
</dbReference>
<comment type="caution">
    <text evidence="1">The sequence shown here is derived from an EMBL/GenBank/DDBJ whole genome shotgun (WGS) entry which is preliminary data.</text>
</comment>
<name>A0A0V1CA65_TRIBR</name>
<feature type="non-terminal residue" evidence="1">
    <location>
        <position position="1"/>
    </location>
</feature>
<proteinExistence type="predicted"/>